<reference evidence="4 5" key="2">
    <citation type="submission" date="2016-01" db="EMBL/GenBank/DDBJ databases">
        <title>Draft sequences of Acinetobacter baumannii isolates from wounded military personnel.</title>
        <authorList>
            <person name="Arivett B.A."/>
            <person name="Fiester S.E."/>
            <person name="Ream D.C."/>
            <person name="Actis L.A."/>
        </authorList>
    </citation>
    <scope>NUCLEOTIDE SEQUENCE [LARGE SCALE GENOMIC DNA]</scope>
    <source>
        <strain evidence="4 5">AB2828</strain>
    </source>
</reference>
<dbReference type="PATRIC" id="fig|470.1369.peg.3726"/>
<reference evidence="3" key="1">
    <citation type="submission" date="2015-09" db="EMBL/GenBank/DDBJ databases">
        <title>Conjugative plasmids carrying the sulphonamide resistance gene sul2.</title>
        <authorList>
            <person name="Hamidian M."/>
            <person name="Holt K.E."/>
            <person name="Pickard D."/>
            <person name="Hall R.M."/>
        </authorList>
    </citation>
    <scope>NUCLEOTIDE SEQUENCE</scope>
    <source>
        <strain evidence="3">D4</strain>
        <plasmid evidence="3">pD4</plasmid>
    </source>
</reference>
<name>A0A090B801_ACIBA</name>
<evidence type="ECO:0000256" key="1">
    <source>
        <dbReference type="SAM" id="MobiDB-lite"/>
    </source>
</evidence>
<dbReference type="EMBL" id="KT779035">
    <property type="protein sequence ID" value="ALG88256.1"/>
    <property type="molecule type" value="Genomic_DNA"/>
</dbReference>
<evidence type="ECO:0000313" key="5">
    <source>
        <dbReference type="Proteomes" id="UP000076296"/>
    </source>
</evidence>
<evidence type="ECO:0000313" key="4">
    <source>
        <dbReference type="EMBL" id="KZA11714.1"/>
    </source>
</evidence>
<sequence>MEELNNTRIEDAGEKFEGARKDAASPIFNQPFKLGKNDSKITKKKIWPSPNFREDVHNGIKTKEHALLFMLVYEGLCNKPLNGGWFNISGQSFEKAYEDTLNFLKEAYEKKTYENRDVLVQDFNDFMKAKYSGNELYAAGRRKGRVVQHPLYFNLHSRIRFKNLLNIGWPHKLILDSDCFGAYEFSDNDSKKLFWYAIEGIKERRIRSLDNWTKHDHYEAALQVAKSEFRSIIQKRKEEQPDNNSKVRSKPPKRPTFNRPFVRVGETYRQSNISTEEFLSTFKFRGIEWGNYVTQSERQGFLDATYDSFIDLTRLCGLPPSFASLGGKLGIAFGSRGRGYDGAAAHFELDQWLIHLTKTKGVGALAHEFGHALDAYLALKSKTKRDFLTESFITKYNNHSLSLYSSGLKISESESLRCFKVLLENMIFTSDKNITDEQQGRTNSTFAKNACLLDQGRKEAYWTDPTELFARVFEVWVTDKLKASGSINEFLVYGPDEPPSSWHTKVNSYPEDQERLRIVHYLDRWLSELVTTWKFEKKRKITISRIMSKSPQ</sequence>
<accession>A0A090B801</accession>
<dbReference type="AlphaFoldDB" id="A0A090B801"/>
<organism evidence="3">
    <name type="scientific">Acinetobacter baumannii</name>
    <dbReference type="NCBI Taxonomy" id="470"/>
    <lineage>
        <taxon>Bacteria</taxon>
        <taxon>Pseudomonadati</taxon>
        <taxon>Pseudomonadota</taxon>
        <taxon>Gammaproteobacteria</taxon>
        <taxon>Moraxellales</taxon>
        <taxon>Moraxellaceae</taxon>
        <taxon>Acinetobacter</taxon>
        <taxon>Acinetobacter calcoaceticus/baumannii complex</taxon>
    </lineage>
</organism>
<evidence type="ECO:0000313" key="3">
    <source>
        <dbReference type="EMBL" id="ALG88256.1"/>
    </source>
</evidence>
<gene>
    <name evidence="4" type="ORF">LV35_03623</name>
</gene>
<dbReference type="EMBL" id="LRDT01000048">
    <property type="protein sequence ID" value="KZA11714.1"/>
    <property type="molecule type" value="Genomic_DNA"/>
</dbReference>
<dbReference type="Pfam" id="PF18796">
    <property type="entry name" value="LPD1"/>
    <property type="match status" value="1"/>
</dbReference>
<dbReference type="RefSeq" id="WP_002015123.1">
    <property type="nucleotide sequence ID" value="NZ_AP014650.1"/>
</dbReference>
<dbReference type="InterPro" id="IPR041047">
    <property type="entry name" value="LPD1"/>
</dbReference>
<protein>
    <recommendedName>
        <fullName evidence="2">Large polyvalent protein-associated domain-containing protein</fullName>
    </recommendedName>
</protein>
<geneLocation type="plasmid" evidence="3">
    <name>pD4</name>
</geneLocation>
<proteinExistence type="predicted"/>
<dbReference type="Proteomes" id="UP000076296">
    <property type="component" value="Unassembled WGS sequence"/>
</dbReference>
<evidence type="ECO:0000259" key="2">
    <source>
        <dbReference type="Pfam" id="PF18796"/>
    </source>
</evidence>
<feature type="domain" description="Large polyvalent protein-associated" evidence="2">
    <location>
        <begin position="453"/>
        <end position="529"/>
    </location>
</feature>
<keyword evidence="3" id="KW-0614">Plasmid</keyword>
<feature type="region of interest" description="Disordered" evidence="1">
    <location>
        <begin position="235"/>
        <end position="257"/>
    </location>
</feature>